<evidence type="ECO:0000313" key="1">
    <source>
        <dbReference type="EMBL" id="MBC5771621.1"/>
    </source>
</evidence>
<dbReference type="EMBL" id="JACOQI010000019">
    <property type="protein sequence ID" value="MBC5771621.1"/>
    <property type="molecule type" value="Genomic_DNA"/>
</dbReference>
<protein>
    <submittedName>
        <fullName evidence="1">Uncharacterized protein</fullName>
    </submittedName>
</protein>
<dbReference type="Proteomes" id="UP000620327">
    <property type="component" value="Unassembled WGS sequence"/>
</dbReference>
<evidence type="ECO:0000313" key="2">
    <source>
        <dbReference type="Proteomes" id="UP000620327"/>
    </source>
</evidence>
<proteinExistence type="predicted"/>
<keyword evidence="2" id="KW-1185">Reference proteome</keyword>
<gene>
    <name evidence="1" type="ORF">H8Z83_15070</name>
</gene>
<comment type="caution">
    <text evidence="1">The sequence shown here is derived from an EMBL/GenBank/DDBJ whole genome shotgun (WGS) entry which is preliminary data.</text>
</comment>
<sequence length="90" mass="10085">MLAYGTTWVNAMDCRFEDNQVGFRFNAEGTVVTHTQYANNEFFHNGTAVLLESVPAESPLSFPGSVFEDNDTDIDNRCGREVNISQTAFR</sequence>
<dbReference type="AlphaFoldDB" id="A0A923S8E2"/>
<reference evidence="1" key="1">
    <citation type="submission" date="2020-08" db="EMBL/GenBank/DDBJ databases">
        <title>Genome public.</title>
        <authorList>
            <person name="Liu C."/>
            <person name="Sun Q."/>
        </authorList>
    </citation>
    <scope>NUCLEOTIDE SEQUENCE</scope>
    <source>
        <strain evidence="1">BX15</strain>
    </source>
</reference>
<organism evidence="1 2">
    <name type="scientific">Dysosmobacter segnis</name>
    <dbReference type="NCBI Taxonomy" id="2763042"/>
    <lineage>
        <taxon>Bacteria</taxon>
        <taxon>Bacillati</taxon>
        <taxon>Bacillota</taxon>
        <taxon>Clostridia</taxon>
        <taxon>Eubacteriales</taxon>
        <taxon>Oscillospiraceae</taxon>
        <taxon>Dysosmobacter</taxon>
    </lineage>
</organism>
<dbReference type="RefSeq" id="WP_187015811.1">
    <property type="nucleotide sequence ID" value="NZ_JACOQI010000019.1"/>
</dbReference>
<accession>A0A923S8E2</accession>
<name>A0A923S8E2_9FIRM</name>